<dbReference type="PANTHER" id="PTHR24409:SF295">
    <property type="entry name" value="AZ2-RELATED"/>
    <property type="match status" value="1"/>
</dbReference>
<keyword evidence="4" id="KW-0862">Zinc</keyword>
<evidence type="ECO:0000313" key="6">
    <source>
        <dbReference type="EnsemblMetazoa" id="AAEL005028-PB"/>
    </source>
</evidence>
<dbReference type="GO" id="GO:0005634">
    <property type="term" value="C:nucleus"/>
    <property type="evidence" value="ECO:0007669"/>
    <property type="project" value="TreeGrafter"/>
</dbReference>
<keyword evidence="1" id="KW-0479">Metal-binding</keyword>
<evidence type="ECO:0000256" key="1">
    <source>
        <dbReference type="ARBA" id="ARBA00022723"/>
    </source>
</evidence>
<dbReference type="PROSITE" id="PS50157">
    <property type="entry name" value="ZINC_FINGER_C2H2_2"/>
    <property type="match status" value="1"/>
</dbReference>
<dbReference type="PROSITE" id="PS00028">
    <property type="entry name" value="ZINC_FINGER_C2H2_1"/>
    <property type="match status" value="1"/>
</dbReference>
<evidence type="ECO:0000256" key="3">
    <source>
        <dbReference type="ARBA" id="ARBA00022771"/>
    </source>
</evidence>
<dbReference type="OrthoDB" id="7761972at2759"/>
<dbReference type="EnsemblMetazoa" id="AAEL005028-RB">
    <property type="protein sequence ID" value="AAEL005028-PB"/>
    <property type="gene ID" value="AAEL005028"/>
</dbReference>
<feature type="region of interest" description="Disordered" evidence="5">
    <location>
        <begin position="362"/>
        <end position="385"/>
    </location>
</feature>
<dbReference type="GO" id="GO:0000981">
    <property type="term" value="F:DNA-binding transcription factor activity, RNA polymerase II-specific"/>
    <property type="evidence" value="ECO:0007669"/>
    <property type="project" value="TreeGrafter"/>
</dbReference>
<feature type="compositionally biased region" description="Basic and acidic residues" evidence="5">
    <location>
        <begin position="401"/>
        <end position="414"/>
    </location>
</feature>
<gene>
    <name evidence="6" type="primary">5565833</name>
</gene>
<accession>A0A6I8TBE1</accession>
<dbReference type="GO" id="GO:0008270">
    <property type="term" value="F:zinc ion binding"/>
    <property type="evidence" value="ECO:0007669"/>
    <property type="project" value="UniProtKB-KW"/>
</dbReference>
<dbReference type="InterPro" id="IPR013087">
    <property type="entry name" value="Znf_C2H2_type"/>
</dbReference>
<protein>
    <submittedName>
        <fullName evidence="6">Uncharacterized protein</fullName>
    </submittedName>
</protein>
<sequence length="522" mass="60216">MAYDFRKLCRHSDALFREQLRRQKRSTITPVVVEAEGSEINMDWTIKIPEESLASTEQKKLSDDDKMLDLTDHGSLTLKCCFEQCHETTEDYDKLVEHAAGSHEFERTDNELKRDANQNFICRICLKGFDSQTQRNMHQGFIQEIQRLHYPRCGDSFTSGEEFLNHEAKECPKEEKTFERLAEEKGSLLREALIQRILAAKKTDELLRISPEEQAIVKHKLFFSRLRSELKYSRKQVKLYFICDTCNFRAASVKDVKLHLRGESCAKGYHLALGFCQVTLRRIQCLECVTCGHQCIYSKALRRHQERHNHRGIRRSVKVRQIIGRHLPCEYCGRVLASTASRKSHRSRCIVAKSSNTAQILQGTSTGSTNMDPGEHSSNISDGKGEPFITEIKIEEFDPEDMGDHQIGHQEPKSEQTPTLSSKTRRKPKPASFYCVICSYATNKHGNLKRHLQICLGKVPPQQAAYYGEIVKQEMAKNFRKLAPRICERCGYWTNKSGNMKRHLIRCYTKAQRRHAIESDSQ</sequence>
<evidence type="ECO:0000256" key="5">
    <source>
        <dbReference type="SAM" id="MobiDB-lite"/>
    </source>
</evidence>
<evidence type="ECO:0000313" key="7">
    <source>
        <dbReference type="Proteomes" id="UP000008820"/>
    </source>
</evidence>
<name>A0A6I8TBE1_AEDAE</name>
<keyword evidence="3" id="KW-0863">Zinc-finger</keyword>
<proteinExistence type="predicted"/>
<dbReference type="SMART" id="SM00355">
    <property type="entry name" value="ZnF_C2H2"/>
    <property type="match status" value="7"/>
</dbReference>
<dbReference type="AlphaFoldDB" id="A0A6I8TBE1"/>
<dbReference type="GO" id="GO:0000977">
    <property type="term" value="F:RNA polymerase II transcription regulatory region sequence-specific DNA binding"/>
    <property type="evidence" value="ECO:0007669"/>
    <property type="project" value="TreeGrafter"/>
</dbReference>
<reference evidence="6 7" key="1">
    <citation type="submission" date="2017-06" db="EMBL/GenBank/DDBJ databases">
        <title>Aedes aegypti genome working group (AGWG) sequencing and assembly.</title>
        <authorList>
            <consortium name="Aedes aegypti Genome Working Group (AGWG)"/>
            <person name="Matthews B.J."/>
        </authorList>
    </citation>
    <scope>NUCLEOTIDE SEQUENCE [LARGE SCALE GENOMIC DNA]</scope>
    <source>
        <strain evidence="6 7">LVP_AGWG</strain>
    </source>
</reference>
<dbReference type="Proteomes" id="UP000008820">
    <property type="component" value="Chromosome 2"/>
</dbReference>
<reference evidence="6" key="2">
    <citation type="submission" date="2020-05" db="UniProtKB">
        <authorList>
            <consortium name="EnsemblMetazoa"/>
        </authorList>
    </citation>
    <scope>IDENTIFICATION</scope>
    <source>
        <strain evidence="6">LVP_AGWG</strain>
    </source>
</reference>
<feature type="compositionally biased region" description="Polar residues" evidence="5">
    <location>
        <begin position="362"/>
        <end position="381"/>
    </location>
</feature>
<evidence type="ECO:0000256" key="4">
    <source>
        <dbReference type="ARBA" id="ARBA00022833"/>
    </source>
</evidence>
<evidence type="ECO:0000256" key="2">
    <source>
        <dbReference type="ARBA" id="ARBA00022737"/>
    </source>
</evidence>
<feature type="region of interest" description="Disordered" evidence="5">
    <location>
        <begin position="401"/>
        <end position="426"/>
    </location>
</feature>
<keyword evidence="2" id="KW-0677">Repeat</keyword>
<dbReference type="Gene3D" id="3.30.160.60">
    <property type="entry name" value="Classic Zinc Finger"/>
    <property type="match status" value="1"/>
</dbReference>
<dbReference type="PANTHER" id="PTHR24409">
    <property type="entry name" value="ZINC FINGER PROTEIN 142"/>
    <property type="match status" value="1"/>
</dbReference>
<keyword evidence="7" id="KW-1185">Reference proteome</keyword>
<organism evidence="6 7">
    <name type="scientific">Aedes aegypti</name>
    <name type="common">Yellowfever mosquito</name>
    <name type="synonym">Culex aegypti</name>
    <dbReference type="NCBI Taxonomy" id="7159"/>
    <lineage>
        <taxon>Eukaryota</taxon>
        <taxon>Metazoa</taxon>
        <taxon>Ecdysozoa</taxon>
        <taxon>Arthropoda</taxon>
        <taxon>Hexapoda</taxon>
        <taxon>Insecta</taxon>
        <taxon>Pterygota</taxon>
        <taxon>Neoptera</taxon>
        <taxon>Endopterygota</taxon>
        <taxon>Diptera</taxon>
        <taxon>Nematocera</taxon>
        <taxon>Culicoidea</taxon>
        <taxon>Culicidae</taxon>
        <taxon>Culicinae</taxon>
        <taxon>Aedini</taxon>
        <taxon>Aedes</taxon>
        <taxon>Stegomyia</taxon>
    </lineage>
</organism>